<dbReference type="Proteomes" id="UP000264492">
    <property type="component" value="Unassembled WGS sequence"/>
</dbReference>
<comment type="caution">
    <text evidence="2">The sequence shown here is derived from an EMBL/GenBank/DDBJ whole genome shotgun (WGS) entry which is preliminary data.</text>
</comment>
<dbReference type="PROSITE" id="PS51186">
    <property type="entry name" value="GNAT"/>
    <property type="match status" value="1"/>
</dbReference>
<proteinExistence type="predicted"/>
<dbReference type="InterPro" id="IPR000182">
    <property type="entry name" value="GNAT_dom"/>
</dbReference>
<evidence type="ECO:0000313" key="3">
    <source>
        <dbReference type="Proteomes" id="UP000264492"/>
    </source>
</evidence>
<dbReference type="RefSeq" id="WP_115858270.1">
    <property type="nucleotide sequence ID" value="NZ_QTSU01000001.1"/>
</dbReference>
<gene>
    <name evidence="2" type="ORF">DX914_06900</name>
</gene>
<evidence type="ECO:0000259" key="1">
    <source>
        <dbReference type="PROSITE" id="PS51186"/>
    </source>
</evidence>
<accession>A0A371K4H8</accession>
<name>A0A371K4H8_9GAMM</name>
<keyword evidence="3" id="KW-1185">Reference proteome</keyword>
<organism evidence="2 3">
    <name type="scientific">Lysobacter silvisoli</name>
    <dbReference type="NCBI Taxonomy" id="2293254"/>
    <lineage>
        <taxon>Bacteria</taxon>
        <taxon>Pseudomonadati</taxon>
        <taxon>Pseudomonadota</taxon>
        <taxon>Gammaproteobacteria</taxon>
        <taxon>Lysobacterales</taxon>
        <taxon>Lysobacteraceae</taxon>
        <taxon>Lysobacter</taxon>
    </lineage>
</organism>
<keyword evidence="2" id="KW-0808">Transferase</keyword>
<dbReference type="InterPro" id="IPR052564">
    <property type="entry name" value="N-acetyltrans/Recomb-assoc"/>
</dbReference>
<dbReference type="Pfam" id="PF13673">
    <property type="entry name" value="Acetyltransf_10"/>
    <property type="match status" value="1"/>
</dbReference>
<dbReference type="GO" id="GO:0016747">
    <property type="term" value="F:acyltransferase activity, transferring groups other than amino-acyl groups"/>
    <property type="evidence" value="ECO:0007669"/>
    <property type="project" value="InterPro"/>
</dbReference>
<dbReference type="PANTHER" id="PTHR43451">
    <property type="entry name" value="ACETYLTRANSFERASE (GNAT) FAMILY PROTEIN"/>
    <property type="match status" value="1"/>
</dbReference>
<dbReference type="PANTHER" id="PTHR43451:SF1">
    <property type="entry name" value="ACETYLTRANSFERASE"/>
    <property type="match status" value="1"/>
</dbReference>
<dbReference type="InterPro" id="IPR016181">
    <property type="entry name" value="Acyl_CoA_acyltransferase"/>
</dbReference>
<protein>
    <submittedName>
        <fullName evidence="2">GNAT family N-acetyltransferase</fullName>
    </submittedName>
</protein>
<evidence type="ECO:0000313" key="2">
    <source>
        <dbReference type="EMBL" id="RDZ28833.1"/>
    </source>
</evidence>
<sequence>MPAPDCLVRRARTEDAAPISALLSASTRRWIAPDCDADGARTLLDSMSVEATAQRLAGGYRYFLAFAADGSTLLGVAAIREPQHLYHLFVADEAQGRGLSLALWEAVRADVYAALGAVEITVNASRRAVPVYRHLGFVADGPERAENGIPFTPMCWRS</sequence>
<dbReference type="OrthoDB" id="9789605at2"/>
<dbReference type="AlphaFoldDB" id="A0A371K4H8"/>
<dbReference type="Gene3D" id="3.40.630.30">
    <property type="match status" value="1"/>
</dbReference>
<reference evidence="2 3" key="1">
    <citation type="submission" date="2018-08" db="EMBL/GenBank/DDBJ databases">
        <title>Lysobacter sp. zong2l5, whole genome shotgun sequence.</title>
        <authorList>
            <person name="Zhang X."/>
            <person name="Feng G."/>
            <person name="Zhu H."/>
        </authorList>
    </citation>
    <scope>NUCLEOTIDE SEQUENCE [LARGE SCALE GENOMIC DNA]</scope>
    <source>
        <strain evidence="3">zong2l5</strain>
    </source>
</reference>
<dbReference type="SUPFAM" id="SSF55729">
    <property type="entry name" value="Acyl-CoA N-acyltransferases (Nat)"/>
    <property type="match status" value="1"/>
</dbReference>
<feature type="domain" description="N-acetyltransferase" evidence="1">
    <location>
        <begin position="6"/>
        <end position="158"/>
    </location>
</feature>
<dbReference type="EMBL" id="QTSU01000001">
    <property type="protein sequence ID" value="RDZ28833.1"/>
    <property type="molecule type" value="Genomic_DNA"/>
</dbReference>